<sequence>MILVSLPLFFSVSAVRYLFHCNTLPLVFSSLAPAIRAARIKAMSRSLIEIPCLDGYGSTAHSEAGHTKKGLGVGLVVPGTASSGLPVGQTTASTTILGLCELASQDTDASRLADFLRPVRGIAAPTSARSTSAMPGAGGLDAIPLDPTTSTGIVDTNFGLHHQKQPNLATGNRAWKVEFEAWLVDAVTGGIGLAGGGVPAGQFVQVMACSPFLNPQIKRWIQGS</sequence>
<dbReference type="Proteomes" id="UP000784294">
    <property type="component" value="Unassembled WGS sequence"/>
</dbReference>
<organism evidence="1 2">
    <name type="scientific">Protopolystoma xenopodis</name>
    <dbReference type="NCBI Taxonomy" id="117903"/>
    <lineage>
        <taxon>Eukaryota</taxon>
        <taxon>Metazoa</taxon>
        <taxon>Spiralia</taxon>
        <taxon>Lophotrochozoa</taxon>
        <taxon>Platyhelminthes</taxon>
        <taxon>Monogenea</taxon>
        <taxon>Polyopisthocotylea</taxon>
        <taxon>Polystomatidea</taxon>
        <taxon>Polystomatidae</taxon>
        <taxon>Protopolystoma</taxon>
    </lineage>
</organism>
<accession>A0A448XFF8</accession>
<comment type="caution">
    <text evidence="1">The sequence shown here is derived from an EMBL/GenBank/DDBJ whole genome shotgun (WGS) entry which is preliminary data.</text>
</comment>
<name>A0A448XFF8_9PLAT</name>
<gene>
    <name evidence="1" type="ORF">PXEA_LOCUS28939</name>
</gene>
<evidence type="ECO:0000313" key="1">
    <source>
        <dbReference type="EMBL" id="VEL35499.1"/>
    </source>
</evidence>
<protein>
    <submittedName>
        <fullName evidence="1">Uncharacterized protein</fullName>
    </submittedName>
</protein>
<dbReference type="EMBL" id="CAAALY010249986">
    <property type="protein sequence ID" value="VEL35499.1"/>
    <property type="molecule type" value="Genomic_DNA"/>
</dbReference>
<reference evidence="1" key="1">
    <citation type="submission" date="2018-11" db="EMBL/GenBank/DDBJ databases">
        <authorList>
            <consortium name="Pathogen Informatics"/>
        </authorList>
    </citation>
    <scope>NUCLEOTIDE SEQUENCE</scope>
</reference>
<keyword evidence="2" id="KW-1185">Reference proteome</keyword>
<dbReference type="AlphaFoldDB" id="A0A448XFF8"/>
<proteinExistence type="predicted"/>
<evidence type="ECO:0000313" key="2">
    <source>
        <dbReference type="Proteomes" id="UP000784294"/>
    </source>
</evidence>